<reference evidence="2" key="1">
    <citation type="submission" date="2017-05" db="EMBL/GenBank/DDBJ databases">
        <authorList>
            <person name="Aguayo I.A."/>
            <person name="Haubrich L.A."/>
            <person name="Lawand A."/>
            <person name="Nayek S."/>
            <person name="Syed N."/>
            <person name="Wagner P.E."/>
            <person name="Donegan-Quick R."/>
            <person name="Kim T."/>
            <person name="Visi D.K."/>
            <person name="Allen M.S."/>
            <person name="Hughes L.E."/>
            <person name="Stoner T.H."/>
            <person name="Garlena R.A."/>
            <person name="Russell D.A."/>
            <person name="Pope W.H."/>
            <person name="Jacobs-Sera D."/>
            <person name="Hatfull G.F."/>
        </authorList>
    </citation>
    <scope>NUCLEOTIDE SEQUENCE [LARGE SCALE GENOMIC DNA]</scope>
</reference>
<dbReference type="GeneID" id="65071755"/>
<dbReference type="EMBL" id="MF140434">
    <property type="protein sequence ID" value="ASR84134.1"/>
    <property type="molecule type" value="Genomic_DNA"/>
</dbReference>
<dbReference type="Proteomes" id="UP000225544">
    <property type="component" value="Segment"/>
</dbReference>
<name>A0A222ZHC6_9CAUD</name>
<keyword evidence="2" id="KW-1185">Reference proteome</keyword>
<gene>
    <name evidence="1" type="primary">42</name>
    <name evidence="1" type="ORF">SEA_WHEELBITE_42</name>
</gene>
<evidence type="ECO:0000313" key="1">
    <source>
        <dbReference type="EMBL" id="ASR84134.1"/>
    </source>
</evidence>
<dbReference type="KEGG" id="vg:65071755"/>
<proteinExistence type="predicted"/>
<evidence type="ECO:0000313" key="2">
    <source>
        <dbReference type="Proteomes" id="UP000225544"/>
    </source>
</evidence>
<dbReference type="RefSeq" id="YP_010082750.1">
    <property type="nucleotide sequence ID" value="NC_055034.1"/>
</dbReference>
<accession>A0A222ZHC6</accession>
<protein>
    <submittedName>
        <fullName evidence="1">Uncharacterized protein</fullName>
    </submittedName>
</protein>
<organism evidence="1 2">
    <name type="scientific">Arthrobacter phage Wheelbite</name>
    <dbReference type="NCBI Taxonomy" id="2015873"/>
    <lineage>
        <taxon>Viruses</taxon>
        <taxon>Duplodnaviria</taxon>
        <taxon>Heunggongvirae</taxon>
        <taxon>Uroviricota</taxon>
        <taxon>Caudoviricetes</taxon>
        <taxon>Laroyevirus</taxon>
        <taxon>Laroyevirus wheelbite</taxon>
    </lineage>
</organism>
<sequence>MTTSNPEPSVLSTPTQVVRAWGLMNRHGRTRVHEIAPHLAAALNELADALPETFSRAQFDAAQPAVTFRPDDALTREHADVAAAVAAVRPDNAPAPARFNVLAAAAGESGWEAHPEAPQDTPDQSGEIVPLDWAIVKVTGQILFYATEDEARYGYKTERGRSLLVRAPGGYRIIA</sequence>